<name>B9SCQ3_RICCO</name>
<dbReference type="InParanoid" id="B9SCQ3"/>
<dbReference type="EMBL" id="EQ973923">
    <property type="protein sequence ID" value="EEF38621.1"/>
    <property type="molecule type" value="Genomic_DNA"/>
</dbReference>
<proteinExistence type="predicted"/>
<sequence>MIYRRKASRAPLVRENSLFLEMLLAECQSKHPLVKDYVKKFIQNFLSPLVSIPQAIFSLASSDSNENVDSYYKDEGLNTAVGHSETLKLVKNLIASKFLSREVKERRFEPTLHSIRTCSKEAKSREGASASKKSKSSFLSPIGWLSVNFAMATITNFESAKMVTKDKFQAEAKELQALCFAMISYYHQAVPDANLIVVDEINLQDLSAFVLIECNAQDPNLEEASEYKGE</sequence>
<reference evidence="2" key="1">
    <citation type="journal article" date="2010" name="Nat. Biotechnol.">
        <title>Draft genome sequence of the oilseed species Ricinus communis.</title>
        <authorList>
            <person name="Chan A.P."/>
            <person name="Crabtree J."/>
            <person name="Zhao Q."/>
            <person name="Lorenzi H."/>
            <person name="Orvis J."/>
            <person name="Puiu D."/>
            <person name="Melake-Berhan A."/>
            <person name="Jones K.M."/>
            <person name="Redman J."/>
            <person name="Chen G."/>
            <person name="Cahoon E.B."/>
            <person name="Gedil M."/>
            <person name="Stanke M."/>
            <person name="Haas B.J."/>
            <person name="Wortman J.R."/>
            <person name="Fraser-Liggett C.M."/>
            <person name="Ravel J."/>
            <person name="Rabinowicz P.D."/>
        </authorList>
    </citation>
    <scope>NUCLEOTIDE SEQUENCE [LARGE SCALE GENOMIC DNA]</scope>
    <source>
        <strain evidence="2">cv. Hale</strain>
    </source>
</reference>
<evidence type="ECO:0000313" key="2">
    <source>
        <dbReference type="Proteomes" id="UP000008311"/>
    </source>
</evidence>
<protein>
    <submittedName>
        <fullName evidence="1">Uncharacterized protein</fullName>
    </submittedName>
</protein>
<evidence type="ECO:0000313" key="1">
    <source>
        <dbReference type="EMBL" id="EEF38621.1"/>
    </source>
</evidence>
<dbReference type="Proteomes" id="UP000008311">
    <property type="component" value="Unassembled WGS sequence"/>
</dbReference>
<accession>B9SCQ3</accession>
<organism evidence="1 2">
    <name type="scientific">Ricinus communis</name>
    <name type="common">Castor bean</name>
    <dbReference type="NCBI Taxonomy" id="3988"/>
    <lineage>
        <taxon>Eukaryota</taxon>
        <taxon>Viridiplantae</taxon>
        <taxon>Streptophyta</taxon>
        <taxon>Embryophyta</taxon>
        <taxon>Tracheophyta</taxon>
        <taxon>Spermatophyta</taxon>
        <taxon>Magnoliopsida</taxon>
        <taxon>eudicotyledons</taxon>
        <taxon>Gunneridae</taxon>
        <taxon>Pentapetalae</taxon>
        <taxon>rosids</taxon>
        <taxon>fabids</taxon>
        <taxon>Malpighiales</taxon>
        <taxon>Euphorbiaceae</taxon>
        <taxon>Acalyphoideae</taxon>
        <taxon>Acalypheae</taxon>
        <taxon>Ricinus</taxon>
    </lineage>
</organism>
<dbReference type="AlphaFoldDB" id="B9SCQ3"/>
<gene>
    <name evidence="1" type="ORF">RCOM_1375780</name>
</gene>
<keyword evidence="2" id="KW-1185">Reference proteome</keyword>